<feature type="binding site" evidence="8">
    <location>
        <position position="22"/>
    </location>
    <ligand>
        <name>3-phosphoshikimate</name>
        <dbReference type="ChEBI" id="CHEBI:145989"/>
    </ligand>
</feature>
<dbReference type="GO" id="GO:0003866">
    <property type="term" value="F:3-phosphoshikimate 1-carboxyvinyltransferase activity"/>
    <property type="evidence" value="ECO:0007669"/>
    <property type="project" value="UniProtKB-UniRule"/>
</dbReference>
<dbReference type="InterPro" id="IPR001986">
    <property type="entry name" value="Enolpyruvate_Tfrase_dom"/>
</dbReference>
<feature type="binding site" evidence="8">
    <location>
        <position position="124"/>
    </location>
    <ligand>
        <name>phosphoenolpyruvate</name>
        <dbReference type="ChEBI" id="CHEBI:58702"/>
    </ligand>
</feature>
<evidence type="ECO:0000256" key="4">
    <source>
        <dbReference type="ARBA" id="ARBA00022605"/>
    </source>
</evidence>
<evidence type="ECO:0000256" key="7">
    <source>
        <dbReference type="ARBA" id="ARBA00044633"/>
    </source>
</evidence>
<protein>
    <recommendedName>
        <fullName evidence="8">3-phosphoshikimate 1-carboxyvinyltransferase</fullName>
        <ecNumber evidence="8">2.5.1.19</ecNumber>
    </recommendedName>
    <alternativeName>
        <fullName evidence="8">5-enolpyruvylshikimate-3-phosphate synthase</fullName>
        <shortName evidence="8">EPSP synthase</shortName>
        <shortName evidence="8">EPSPS</shortName>
    </alternativeName>
</protein>
<feature type="binding site" evidence="8">
    <location>
        <position position="170"/>
    </location>
    <ligand>
        <name>3-phosphoshikimate</name>
        <dbReference type="ChEBI" id="CHEBI:145989"/>
    </ligand>
</feature>
<feature type="binding site" evidence="8">
    <location>
        <position position="96"/>
    </location>
    <ligand>
        <name>phosphoenolpyruvate</name>
        <dbReference type="ChEBI" id="CHEBI:58702"/>
    </ligand>
</feature>
<keyword evidence="6 8" id="KW-0057">Aromatic amino acid biosynthesis</keyword>
<dbReference type="SUPFAM" id="SSF55205">
    <property type="entry name" value="EPT/RTPC-like"/>
    <property type="match status" value="1"/>
</dbReference>
<dbReference type="PROSITE" id="PS00104">
    <property type="entry name" value="EPSP_SYNTHASE_1"/>
    <property type="match status" value="1"/>
</dbReference>
<dbReference type="HAMAP" id="MF_00210">
    <property type="entry name" value="EPSP_synth"/>
    <property type="match status" value="1"/>
</dbReference>
<dbReference type="FunFam" id="3.65.10.10:FF:000005">
    <property type="entry name" value="3-phosphoshikimate 1-carboxyvinyltransferase"/>
    <property type="match status" value="1"/>
</dbReference>
<dbReference type="EMBL" id="JAEKNS010000111">
    <property type="protein sequence ID" value="MBJ7595299.1"/>
    <property type="molecule type" value="Genomic_DNA"/>
</dbReference>
<dbReference type="Gene3D" id="3.65.10.10">
    <property type="entry name" value="Enolpyruvate transferase domain"/>
    <property type="match status" value="2"/>
</dbReference>
<dbReference type="UniPathway" id="UPA00053">
    <property type="reaction ID" value="UER00089"/>
</dbReference>
<dbReference type="AlphaFoldDB" id="A0A2W5ZAS9"/>
<dbReference type="InterPro" id="IPR006264">
    <property type="entry name" value="EPSP_synthase"/>
</dbReference>
<gene>
    <name evidence="8 11" type="primary">aroA</name>
    <name evidence="11" type="ORF">DLM65_03700</name>
    <name evidence="10" type="ORF">JF886_10650</name>
</gene>
<name>A0A2W5ZAS9_9BACT</name>
<evidence type="ECO:0000313" key="10">
    <source>
        <dbReference type="EMBL" id="MBJ7595299.1"/>
    </source>
</evidence>
<dbReference type="InterPro" id="IPR036968">
    <property type="entry name" value="Enolpyruvate_Tfrase_sf"/>
</dbReference>
<feature type="active site" description="Proton acceptor" evidence="8">
    <location>
        <position position="316"/>
    </location>
</feature>
<keyword evidence="3 8" id="KW-0963">Cytoplasm</keyword>
<dbReference type="GO" id="GO:0008652">
    <property type="term" value="P:amino acid biosynthetic process"/>
    <property type="evidence" value="ECO:0007669"/>
    <property type="project" value="UniProtKB-KW"/>
</dbReference>
<dbReference type="InterPro" id="IPR013792">
    <property type="entry name" value="RNA3'P_cycl/enolpyr_Trfase_a/b"/>
</dbReference>
<feature type="domain" description="Enolpyruvate transferase" evidence="9">
    <location>
        <begin position="8"/>
        <end position="427"/>
    </location>
</feature>
<sequence length="435" mass="44751">MSERRIAGADRVDGEVTVPGDKSISHRALILGALIRGRSYVGNVSPAADVAATARVLQDCGGSVRPFGDGRVSLDGAGAGVSLRSPARPLDCANSGTTMRLMAGVLAAHEAVATLTGDASLQRRPMERVAVPLRAMGAQLRTDDGHAPLLVQGTATPQGLEHHLEVASAQVKSAILLAGLSAQGTTVVHEPVPTRDHTERLLRACGADLSADGESITLRPARLDPFGLRVPGDISCAAFFMALAAARIGSTVRCPGVGLNPGRTGILEVLEEMGARVEVEEGPPAAEVEPQGTVIVTAAPLHGVTVEPAMVPRCIDELPAIAVVATQAEGRTQFRGAGELRHKETDRIAALVAGLRSLGVAAEETADGLVIDGPAQLRPARLDAAGDHRLAMAWAIAAALTDPSAGDCVIVGADTVAVSYPGFFDDLGALTTESR</sequence>
<reference evidence="11 12" key="1">
    <citation type="journal article" date="2017" name="Nature">
        <title>Atmospheric trace gases support primary production in Antarctic desert surface soil.</title>
        <authorList>
            <person name="Ji M."/>
            <person name="Greening C."/>
            <person name="Vanwonterghem I."/>
            <person name="Carere C.R."/>
            <person name="Bay S.K."/>
            <person name="Steen J.A."/>
            <person name="Montgomery K."/>
            <person name="Lines T."/>
            <person name="Beardall J."/>
            <person name="van Dorst J."/>
            <person name="Snape I."/>
            <person name="Stott M.B."/>
            <person name="Hugenholtz P."/>
            <person name="Ferrari B.C."/>
        </authorList>
    </citation>
    <scope>NUCLEOTIDE SEQUENCE [LARGE SCALE GENOMIC DNA]</scope>
    <source>
        <strain evidence="11">RRmetagenome_bin12</strain>
    </source>
</reference>
<feature type="binding site" evidence="8">
    <location>
        <position position="168"/>
    </location>
    <ligand>
        <name>3-phosphoshikimate</name>
        <dbReference type="ChEBI" id="CHEBI:145989"/>
    </ligand>
</feature>
<proteinExistence type="inferred from homology"/>
<feature type="binding site" evidence="8">
    <location>
        <position position="22"/>
    </location>
    <ligand>
        <name>phosphoenolpyruvate</name>
        <dbReference type="ChEBI" id="CHEBI:58702"/>
    </ligand>
</feature>
<dbReference type="InterPro" id="IPR023193">
    <property type="entry name" value="EPSP_synthase_CS"/>
</dbReference>
<dbReference type="PANTHER" id="PTHR21090:SF5">
    <property type="entry name" value="PENTAFUNCTIONAL AROM POLYPEPTIDE"/>
    <property type="match status" value="1"/>
</dbReference>
<comment type="pathway">
    <text evidence="1 8">Metabolic intermediate biosynthesis; chorismate biosynthesis; chorismate from D-erythrose 4-phosphate and phosphoenolpyruvate: step 6/7.</text>
</comment>
<feature type="binding site" evidence="8">
    <location>
        <position position="343"/>
    </location>
    <ligand>
        <name>3-phosphoshikimate</name>
        <dbReference type="ChEBI" id="CHEBI:145989"/>
    </ligand>
</feature>
<accession>A0A934JWF5</accession>
<dbReference type="Proteomes" id="UP000248724">
    <property type="component" value="Unassembled WGS sequence"/>
</dbReference>
<feature type="binding site" evidence="8">
    <location>
        <position position="170"/>
    </location>
    <ligand>
        <name>phosphoenolpyruvate</name>
        <dbReference type="ChEBI" id="CHEBI:58702"/>
    </ligand>
</feature>
<evidence type="ECO:0000256" key="1">
    <source>
        <dbReference type="ARBA" id="ARBA00004811"/>
    </source>
</evidence>
<evidence type="ECO:0000259" key="9">
    <source>
        <dbReference type="Pfam" id="PF00275"/>
    </source>
</evidence>
<feature type="binding site" evidence="8">
    <location>
        <position position="316"/>
    </location>
    <ligand>
        <name>3-phosphoshikimate</name>
        <dbReference type="ChEBI" id="CHEBI:145989"/>
    </ligand>
</feature>
<dbReference type="Pfam" id="PF00275">
    <property type="entry name" value="EPSP_synthase"/>
    <property type="match status" value="1"/>
</dbReference>
<dbReference type="PIRSF" id="PIRSF000505">
    <property type="entry name" value="EPSPS"/>
    <property type="match status" value="1"/>
</dbReference>
<dbReference type="GO" id="GO:0005737">
    <property type="term" value="C:cytoplasm"/>
    <property type="evidence" value="ECO:0007669"/>
    <property type="project" value="UniProtKB-SubCell"/>
</dbReference>
<evidence type="ECO:0000313" key="13">
    <source>
        <dbReference type="Proteomes" id="UP000606991"/>
    </source>
</evidence>
<comment type="function">
    <text evidence="8">Catalyzes the transfer of the enolpyruvyl moiety of phosphoenolpyruvate (PEP) to the 5-hydroxyl of shikimate-3-phosphate (S3P) to produce enolpyruvyl shikimate-3-phosphate and inorganic phosphate.</text>
</comment>
<comment type="catalytic activity">
    <reaction evidence="7">
        <text>3-phosphoshikimate + phosphoenolpyruvate = 5-O-(1-carboxyvinyl)-3-phosphoshikimate + phosphate</text>
        <dbReference type="Rhea" id="RHEA:21256"/>
        <dbReference type="ChEBI" id="CHEBI:43474"/>
        <dbReference type="ChEBI" id="CHEBI:57701"/>
        <dbReference type="ChEBI" id="CHEBI:58702"/>
        <dbReference type="ChEBI" id="CHEBI:145989"/>
        <dbReference type="EC" id="2.5.1.19"/>
    </reaction>
    <physiologicalReaction direction="left-to-right" evidence="7">
        <dbReference type="Rhea" id="RHEA:21257"/>
    </physiologicalReaction>
</comment>
<feature type="binding site" evidence="8">
    <location>
        <position position="389"/>
    </location>
    <ligand>
        <name>phosphoenolpyruvate</name>
        <dbReference type="ChEBI" id="CHEBI:58702"/>
    </ligand>
</feature>
<keyword evidence="4 8" id="KW-0028">Amino-acid biosynthesis</keyword>
<feature type="binding site" evidence="8">
    <location>
        <position position="27"/>
    </location>
    <ligand>
        <name>3-phosphoshikimate</name>
        <dbReference type="ChEBI" id="CHEBI:145989"/>
    </ligand>
</feature>
<organism evidence="11 12">
    <name type="scientific">Candidatus Aeolococcus gillhamiae</name>
    <dbReference type="NCBI Taxonomy" id="3127015"/>
    <lineage>
        <taxon>Bacteria</taxon>
        <taxon>Bacillati</taxon>
        <taxon>Candidatus Dormiibacterota</taxon>
        <taxon>Candidatus Dormibacteria</taxon>
        <taxon>Candidatus Aeolococcales</taxon>
        <taxon>Candidatus Aeolococcaceae</taxon>
        <taxon>Candidatus Aeolococcus</taxon>
    </lineage>
</organism>
<feature type="binding site" evidence="8">
    <location>
        <position position="23"/>
    </location>
    <ligand>
        <name>3-phosphoshikimate</name>
        <dbReference type="ChEBI" id="CHEBI:145989"/>
    </ligand>
</feature>
<comment type="caution">
    <text evidence="11">The sequence shown here is derived from an EMBL/GenBank/DDBJ whole genome shotgun (WGS) entry which is preliminary data.</text>
</comment>
<reference evidence="11" key="2">
    <citation type="submission" date="2018-05" db="EMBL/GenBank/DDBJ databases">
        <authorList>
            <person name="Ferrari B."/>
        </authorList>
    </citation>
    <scope>NUCLEOTIDE SEQUENCE</scope>
    <source>
        <strain evidence="11">RRmetagenome_bin12</strain>
    </source>
</reference>
<dbReference type="EMBL" id="QHBU01000070">
    <property type="protein sequence ID" value="PZR82509.1"/>
    <property type="molecule type" value="Genomic_DNA"/>
</dbReference>
<dbReference type="GO" id="GO:0009073">
    <property type="term" value="P:aromatic amino acid family biosynthetic process"/>
    <property type="evidence" value="ECO:0007669"/>
    <property type="project" value="UniProtKB-KW"/>
</dbReference>
<evidence type="ECO:0000256" key="2">
    <source>
        <dbReference type="ARBA" id="ARBA00009948"/>
    </source>
</evidence>
<accession>A0A2W5ZAS9</accession>
<evidence type="ECO:0000256" key="5">
    <source>
        <dbReference type="ARBA" id="ARBA00022679"/>
    </source>
</evidence>
<reference evidence="10 13" key="3">
    <citation type="submission" date="2020-10" db="EMBL/GenBank/DDBJ databases">
        <title>Ca. Dormibacterota MAGs.</title>
        <authorList>
            <person name="Montgomery K."/>
        </authorList>
    </citation>
    <scope>NUCLEOTIDE SEQUENCE [LARGE SCALE GENOMIC DNA]</scope>
    <source>
        <strain evidence="10">SC8812_S17_18</strain>
    </source>
</reference>
<keyword evidence="5 8" id="KW-0808">Transferase</keyword>
<comment type="subunit">
    <text evidence="8">Monomer.</text>
</comment>
<dbReference type="EC" id="2.5.1.19" evidence="8"/>
<dbReference type="Proteomes" id="UP000606991">
    <property type="component" value="Unassembled WGS sequence"/>
</dbReference>
<evidence type="ECO:0000256" key="3">
    <source>
        <dbReference type="ARBA" id="ARBA00022490"/>
    </source>
</evidence>
<comment type="caution">
    <text evidence="8">Lacks conserved residue(s) required for the propagation of feature annotation.</text>
</comment>
<dbReference type="PROSITE" id="PS00885">
    <property type="entry name" value="EPSP_SYNTHASE_2"/>
    <property type="match status" value="1"/>
</dbReference>
<dbReference type="PANTHER" id="PTHR21090">
    <property type="entry name" value="AROM/DEHYDROQUINATE SYNTHASE"/>
    <property type="match status" value="1"/>
</dbReference>
<evidence type="ECO:0000256" key="8">
    <source>
        <dbReference type="HAMAP-Rule" id="MF_00210"/>
    </source>
</evidence>
<dbReference type="CDD" id="cd01556">
    <property type="entry name" value="EPSP_synthase"/>
    <property type="match status" value="1"/>
</dbReference>
<feature type="binding site" evidence="8">
    <location>
        <position position="347"/>
    </location>
    <ligand>
        <name>phosphoenolpyruvate</name>
        <dbReference type="ChEBI" id="CHEBI:58702"/>
    </ligand>
</feature>
<comment type="subcellular location">
    <subcellularLocation>
        <location evidence="8">Cytoplasm</location>
    </subcellularLocation>
</comment>
<evidence type="ECO:0000256" key="6">
    <source>
        <dbReference type="ARBA" id="ARBA00023141"/>
    </source>
</evidence>
<dbReference type="RefSeq" id="WP_337312280.1">
    <property type="nucleotide sequence ID" value="NZ_JAEKNS010000111.1"/>
</dbReference>
<comment type="similarity">
    <text evidence="2 8">Belongs to the EPSP synthase family.</text>
</comment>
<evidence type="ECO:0000313" key="12">
    <source>
        <dbReference type="Proteomes" id="UP000248724"/>
    </source>
</evidence>
<dbReference type="GO" id="GO:0009423">
    <property type="term" value="P:chorismate biosynthetic process"/>
    <property type="evidence" value="ECO:0007669"/>
    <property type="project" value="UniProtKB-UniRule"/>
</dbReference>
<dbReference type="NCBIfam" id="TIGR01356">
    <property type="entry name" value="aroA"/>
    <property type="match status" value="1"/>
</dbReference>
<evidence type="ECO:0000313" key="11">
    <source>
        <dbReference type="EMBL" id="PZR82509.1"/>
    </source>
</evidence>